<keyword evidence="2" id="KW-0808">Transferase</keyword>
<dbReference type="Gene3D" id="3.90.550.10">
    <property type="entry name" value="Spore Coat Polysaccharide Biosynthesis Protein SpsA, Chain A"/>
    <property type="match status" value="1"/>
</dbReference>
<evidence type="ECO:0000259" key="1">
    <source>
        <dbReference type="Pfam" id="PF00535"/>
    </source>
</evidence>
<dbReference type="EMBL" id="SORF01000003">
    <property type="protein sequence ID" value="TDY50073.1"/>
    <property type="molecule type" value="Genomic_DNA"/>
</dbReference>
<dbReference type="AlphaFoldDB" id="A0A4R8LR73"/>
<evidence type="ECO:0000313" key="3">
    <source>
        <dbReference type="Proteomes" id="UP000294581"/>
    </source>
</evidence>
<proteinExistence type="predicted"/>
<accession>A0A4R8LR73</accession>
<gene>
    <name evidence="2" type="ORF">C7445_103118</name>
</gene>
<dbReference type="GO" id="GO:0016740">
    <property type="term" value="F:transferase activity"/>
    <property type="evidence" value="ECO:0007669"/>
    <property type="project" value="UniProtKB-KW"/>
</dbReference>
<evidence type="ECO:0000313" key="2">
    <source>
        <dbReference type="EMBL" id="TDY50073.1"/>
    </source>
</evidence>
<keyword evidence="3" id="KW-1185">Reference proteome</keyword>
<dbReference type="CDD" id="cd00761">
    <property type="entry name" value="Glyco_tranf_GTA_type"/>
    <property type="match status" value="1"/>
</dbReference>
<dbReference type="InterPro" id="IPR001173">
    <property type="entry name" value="Glyco_trans_2-like"/>
</dbReference>
<sequence>MVTPYFEEPIEKLARCHRSVLDQSYKDVIHIFVGDGRRQEDIDSWPRTQHITLPLPHSDFGDTPRLIGAASAAGLQFEAVLFLDADNWYAENHIETLYSLGRSSGADVVTSSRYLCRPDTGEVLGVCTECDGLNFVDSNCYMFFDSAFYILSAWGLRGNSAVRSGVSVIGDRVLWHAIQNSNLQRTHSMRPTVFYETSFAAHYLARGIDVPGFAKVIRYDKNQNRYCIEPYAG</sequence>
<dbReference type="Pfam" id="PF00535">
    <property type="entry name" value="Glycos_transf_2"/>
    <property type="match status" value="1"/>
</dbReference>
<name>A0A4R8LR73_9BACL</name>
<protein>
    <submittedName>
        <fullName evidence="2">Glycosyl transferase family 2</fullName>
    </submittedName>
</protein>
<reference evidence="2 3" key="1">
    <citation type="submission" date="2019-03" db="EMBL/GenBank/DDBJ databases">
        <title>Genomic Encyclopedia of Type Strains, Phase IV (KMG-IV): sequencing the most valuable type-strain genomes for metagenomic binning, comparative biology and taxonomic classification.</title>
        <authorList>
            <person name="Goeker M."/>
        </authorList>
    </citation>
    <scope>NUCLEOTIDE SEQUENCE [LARGE SCALE GENOMIC DNA]</scope>
    <source>
        <strain evidence="2 3">DSM 17974</strain>
    </source>
</reference>
<feature type="domain" description="Glycosyltransferase 2-like" evidence="1">
    <location>
        <begin position="2"/>
        <end position="122"/>
    </location>
</feature>
<dbReference type="InterPro" id="IPR029044">
    <property type="entry name" value="Nucleotide-diphossugar_trans"/>
</dbReference>
<dbReference type="Proteomes" id="UP000294581">
    <property type="component" value="Unassembled WGS sequence"/>
</dbReference>
<comment type="caution">
    <text evidence="2">The sequence shown here is derived from an EMBL/GenBank/DDBJ whole genome shotgun (WGS) entry which is preliminary data.</text>
</comment>
<dbReference type="SUPFAM" id="SSF53448">
    <property type="entry name" value="Nucleotide-diphospho-sugar transferases"/>
    <property type="match status" value="1"/>
</dbReference>
<organism evidence="2 3">
    <name type="scientific">Alicyclobacillus sacchari</name>
    <dbReference type="NCBI Taxonomy" id="392010"/>
    <lineage>
        <taxon>Bacteria</taxon>
        <taxon>Bacillati</taxon>
        <taxon>Bacillota</taxon>
        <taxon>Bacilli</taxon>
        <taxon>Bacillales</taxon>
        <taxon>Alicyclobacillaceae</taxon>
        <taxon>Alicyclobacillus</taxon>
    </lineage>
</organism>